<name>A0A544VT94_9MYCO</name>
<dbReference type="EMBL" id="VIFX01000050">
    <property type="protein sequence ID" value="TQR83189.1"/>
    <property type="molecule type" value="Genomic_DNA"/>
</dbReference>
<dbReference type="PANTHER" id="PTHR31082:SF4">
    <property type="entry name" value="PHEROMONE-REGULATED MEMBRANE PROTEIN 10"/>
    <property type="match status" value="1"/>
</dbReference>
<dbReference type="Pfam" id="PF06738">
    <property type="entry name" value="ThrE"/>
    <property type="match status" value="1"/>
</dbReference>
<dbReference type="InterPro" id="IPR051361">
    <property type="entry name" value="ThrE/Ser_Exporter"/>
</dbReference>
<evidence type="ECO:0000256" key="2">
    <source>
        <dbReference type="SAM" id="Phobius"/>
    </source>
</evidence>
<dbReference type="Proteomes" id="UP000315759">
    <property type="component" value="Unassembled WGS sequence"/>
</dbReference>
<evidence type="ECO:0000313" key="4">
    <source>
        <dbReference type="EMBL" id="TQR83189.1"/>
    </source>
</evidence>
<evidence type="ECO:0000313" key="5">
    <source>
        <dbReference type="Proteomes" id="UP000315759"/>
    </source>
</evidence>
<feature type="domain" description="Threonine/serine exporter-like N-terminal" evidence="3">
    <location>
        <begin position="3"/>
        <end position="239"/>
    </location>
</feature>
<evidence type="ECO:0000256" key="1">
    <source>
        <dbReference type="ARBA" id="ARBA00034125"/>
    </source>
</evidence>
<dbReference type="PANTHER" id="PTHR31082">
    <property type="entry name" value="PHEROMONE-REGULATED MEMBRANE PROTEIN 10"/>
    <property type="match status" value="1"/>
</dbReference>
<dbReference type="AlphaFoldDB" id="A0A544VT94"/>
<dbReference type="GO" id="GO:0022857">
    <property type="term" value="F:transmembrane transporter activity"/>
    <property type="evidence" value="ECO:0007669"/>
    <property type="project" value="InterPro"/>
</dbReference>
<organism evidence="4 5">
    <name type="scientific">Mycolicibacterium hodleri</name>
    <dbReference type="NCBI Taxonomy" id="49897"/>
    <lineage>
        <taxon>Bacteria</taxon>
        <taxon>Bacillati</taxon>
        <taxon>Actinomycetota</taxon>
        <taxon>Actinomycetes</taxon>
        <taxon>Mycobacteriales</taxon>
        <taxon>Mycobacteriaceae</taxon>
        <taxon>Mycolicibacterium</taxon>
    </lineage>
</organism>
<feature type="transmembrane region" description="Helical" evidence="2">
    <location>
        <begin position="186"/>
        <end position="205"/>
    </location>
</feature>
<keyword evidence="2" id="KW-0812">Transmembrane</keyword>
<comment type="caution">
    <text evidence="4">The sequence shown here is derived from an EMBL/GenBank/DDBJ whole genome shotgun (WGS) entry which is preliminary data.</text>
</comment>
<keyword evidence="2" id="KW-0472">Membrane</keyword>
<comment type="similarity">
    <text evidence="1">Belongs to the ThrE exporter (TC 2.A.79) family.</text>
</comment>
<evidence type="ECO:0000259" key="3">
    <source>
        <dbReference type="Pfam" id="PF06738"/>
    </source>
</evidence>
<feature type="transmembrane region" description="Helical" evidence="2">
    <location>
        <begin position="364"/>
        <end position="386"/>
    </location>
</feature>
<reference evidence="4 5" key="1">
    <citation type="submission" date="2018-10" db="EMBL/GenBank/DDBJ databases">
        <title>Draft genome of Mycobacterium hodleri strain B.</title>
        <authorList>
            <person name="Amande T.J."/>
            <person name="Mcgenity T.J."/>
        </authorList>
    </citation>
    <scope>NUCLEOTIDE SEQUENCE [LARGE SCALE GENOMIC DNA]</scope>
    <source>
        <strain evidence="4 5">B</strain>
    </source>
</reference>
<sequence>MQFVAALGAAMAAANYPVTMVRNTMVATSRAYGLETQYLALPNYVQVGTSSGGGRLYIAHPDEDLRFDQTFPLATLVSLAQSGAVTPAEGQAELTRIWQMPNRFPAWVGVIGYTVQSAGLSLILQPAPLTLLMAVVLGAMVGVMCELARRNDAVQQLLPTLCAFTVSLVAFTAADWLHIADASLRALAPPLATFLPGAAITLAVAELSSRQLVSGASRLVSGLMRMAQLAFGILVAAQVAGISDSHLSVAHVDRLGPWAPWLGIALYGVGAMLSFGSPTRFLPWMLAMLTIAYLGQLAGNAVLGTYAAGFGGGFTLTVCALAVARRPGSPAAISLILPGFWLLVPGSLGLMGVTEVLGTDSTTVFTGTLISMISIALGVQSGLLVWRARRG</sequence>
<feature type="transmembrane region" description="Helical" evidence="2">
    <location>
        <begin position="123"/>
        <end position="145"/>
    </location>
</feature>
<feature type="transmembrane region" description="Helical" evidence="2">
    <location>
        <begin position="226"/>
        <end position="243"/>
    </location>
</feature>
<feature type="transmembrane region" description="Helical" evidence="2">
    <location>
        <begin position="331"/>
        <end position="352"/>
    </location>
</feature>
<feature type="transmembrane region" description="Helical" evidence="2">
    <location>
        <begin position="305"/>
        <end position="324"/>
    </location>
</feature>
<gene>
    <name evidence="4" type="ORF">D8S82_28430</name>
</gene>
<feature type="transmembrane region" description="Helical" evidence="2">
    <location>
        <begin position="281"/>
        <end position="299"/>
    </location>
</feature>
<feature type="transmembrane region" description="Helical" evidence="2">
    <location>
        <begin position="157"/>
        <end position="180"/>
    </location>
</feature>
<protein>
    <submittedName>
        <fullName evidence="4">Threonine/serine exporter family protein</fullName>
    </submittedName>
</protein>
<keyword evidence="2" id="KW-1133">Transmembrane helix</keyword>
<feature type="transmembrane region" description="Helical" evidence="2">
    <location>
        <begin position="255"/>
        <end position="274"/>
    </location>
</feature>
<accession>A0A544VT94</accession>
<keyword evidence="5" id="KW-1185">Reference proteome</keyword>
<proteinExistence type="inferred from homology"/>
<dbReference type="InterPro" id="IPR010619">
    <property type="entry name" value="ThrE-like_N"/>
</dbReference>